<organism evidence="1 2">
    <name type="scientific">Tanacetum coccineum</name>
    <dbReference type="NCBI Taxonomy" id="301880"/>
    <lineage>
        <taxon>Eukaryota</taxon>
        <taxon>Viridiplantae</taxon>
        <taxon>Streptophyta</taxon>
        <taxon>Embryophyta</taxon>
        <taxon>Tracheophyta</taxon>
        <taxon>Spermatophyta</taxon>
        <taxon>Magnoliopsida</taxon>
        <taxon>eudicotyledons</taxon>
        <taxon>Gunneridae</taxon>
        <taxon>Pentapetalae</taxon>
        <taxon>asterids</taxon>
        <taxon>campanulids</taxon>
        <taxon>Asterales</taxon>
        <taxon>Asteraceae</taxon>
        <taxon>Asteroideae</taxon>
        <taxon>Anthemideae</taxon>
        <taxon>Anthemidinae</taxon>
        <taxon>Tanacetum</taxon>
    </lineage>
</organism>
<evidence type="ECO:0000313" key="1">
    <source>
        <dbReference type="EMBL" id="GJT11868.1"/>
    </source>
</evidence>
<dbReference type="EMBL" id="BQNB010013102">
    <property type="protein sequence ID" value="GJT11868.1"/>
    <property type="molecule type" value="Genomic_DNA"/>
</dbReference>
<reference evidence="1" key="2">
    <citation type="submission" date="2022-01" db="EMBL/GenBank/DDBJ databases">
        <authorList>
            <person name="Yamashiro T."/>
            <person name="Shiraishi A."/>
            <person name="Satake H."/>
            <person name="Nakayama K."/>
        </authorList>
    </citation>
    <scope>NUCLEOTIDE SEQUENCE</scope>
</reference>
<gene>
    <name evidence="1" type="ORF">Tco_0858910</name>
</gene>
<protein>
    <submittedName>
        <fullName evidence="1">Uncharacterized protein</fullName>
    </submittedName>
</protein>
<comment type="caution">
    <text evidence="1">The sequence shown here is derived from an EMBL/GenBank/DDBJ whole genome shotgun (WGS) entry which is preliminary data.</text>
</comment>
<keyword evidence="2" id="KW-1185">Reference proteome</keyword>
<dbReference type="Proteomes" id="UP001151760">
    <property type="component" value="Unassembled WGS sequence"/>
</dbReference>
<reference evidence="1" key="1">
    <citation type="journal article" date="2022" name="Int. J. Mol. Sci.">
        <title>Draft Genome of Tanacetum Coccineum: Genomic Comparison of Closely Related Tanacetum-Family Plants.</title>
        <authorList>
            <person name="Yamashiro T."/>
            <person name="Shiraishi A."/>
            <person name="Nakayama K."/>
            <person name="Satake H."/>
        </authorList>
    </citation>
    <scope>NUCLEOTIDE SEQUENCE</scope>
</reference>
<proteinExistence type="predicted"/>
<accession>A0ABQ5BEI2</accession>
<name>A0ABQ5BEI2_9ASTR</name>
<evidence type="ECO:0000313" key="2">
    <source>
        <dbReference type="Proteomes" id="UP001151760"/>
    </source>
</evidence>
<sequence>MREKNKPYSYFEVDFKYLNKNDIEDMYYLCLYKKVNFHENKLLNSLMTFIRSCVIWERVHDYQLGILCYQIKINLTAPTLIFLDIEAHIPYFIVDKLDTSLIYLNNKEEKRFMYLVEIVKFCDATLEIVLKEVKLKIFKIKFWKKARLLGELDIDIMKAFERGIRKCLMYHEQMRRWESFVNGRPILPAMKR</sequence>